<dbReference type="GO" id="GO:0003677">
    <property type="term" value="F:DNA binding"/>
    <property type="evidence" value="ECO:0007669"/>
    <property type="project" value="InterPro"/>
</dbReference>
<dbReference type="PANTHER" id="PTHR19376">
    <property type="entry name" value="DNA-DIRECTED RNA POLYMERASE"/>
    <property type="match status" value="1"/>
</dbReference>
<dbReference type="PANTHER" id="PTHR19376:SF37">
    <property type="entry name" value="DNA-DIRECTED RNA POLYMERASE II SUBUNIT RPB1"/>
    <property type="match status" value="1"/>
</dbReference>
<dbReference type="InterPro" id="IPR007080">
    <property type="entry name" value="RNA_pol_Rpb1_1"/>
</dbReference>
<dbReference type="SUPFAM" id="SSF64484">
    <property type="entry name" value="beta and beta-prime subunits of DNA dependent RNA-polymerase"/>
    <property type="match status" value="1"/>
</dbReference>
<dbReference type="EC" id="2.7.7.6" evidence="1"/>
<evidence type="ECO:0000256" key="2">
    <source>
        <dbReference type="ARBA" id="ARBA00022478"/>
    </source>
</evidence>
<keyword evidence="3" id="KW-0808">Transferase</keyword>
<evidence type="ECO:0000256" key="5">
    <source>
        <dbReference type="ARBA" id="ARBA00023163"/>
    </source>
</evidence>
<evidence type="ECO:0000259" key="6">
    <source>
        <dbReference type="Pfam" id="PF04997"/>
    </source>
</evidence>
<feature type="non-terminal residue" evidence="7">
    <location>
        <position position="1"/>
    </location>
</feature>
<evidence type="ECO:0000313" key="8">
    <source>
        <dbReference type="Proteomes" id="UP000660247"/>
    </source>
</evidence>
<organism evidence="7 8">
    <name type="scientific">Todus mexicanus</name>
    <name type="common">Puerto Rican tody</name>
    <dbReference type="NCBI Taxonomy" id="135184"/>
    <lineage>
        <taxon>Eukaryota</taxon>
        <taxon>Metazoa</taxon>
        <taxon>Chordata</taxon>
        <taxon>Craniata</taxon>
        <taxon>Vertebrata</taxon>
        <taxon>Euteleostomi</taxon>
        <taxon>Archelosauria</taxon>
        <taxon>Archosauria</taxon>
        <taxon>Dinosauria</taxon>
        <taxon>Saurischia</taxon>
        <taxon>Theropoda</taxon>
        <taxon>Coelurosauria</taxon>
        <taxon>Aves</taxon>
        <taxon>Neognathae</taxon>
        <taxon>Neoaves</taxon>
        <taxon>Telluraves</taxon>
        <taxon>Coraciimorphae</taxon>
        <taxon>Coraciiformes</taxon>
        <taxon>Todidae</taxon>
        <taxon>Todus</taxon>
    </lineage>
</organism>
<protein>
    <recommendedName>
        <fullName evidence="1">DNA-directed RNA polymerase</fullName>
        <ecNumber evidence="1">2.7.7.6</ecNumber>
    </recommendedName>
</protein>
<dbReference type="GO" id="GO:0003899">
    <property type="term" value="F:DNA-directed RNA polymerase activity"/>
    <property type="evidence" value="ECO:0007669"/>
    <property type="project" value="UniProtKB-EC"/>
</dbReference>
<dbReference type="GO" id="GO:0005665">
    <property type="term" value="C:RNA polymerase II, core complex"/>
    <property type="evidence" value="ECO:0007669"/>
    <property type="project" value="TreeGrafter"/>
</dbReference>
<name>A0A851DJ09_TODME</name>
<dbReference type="Pfam" id="PF04997">
    <property type="entry name" value="RNA_pol_Rpb1_1"/>
    <property type="match status" value="1"/>
</dbReference>
<reference evidence="7" key="1">
    <citation type="submission" date="2019-10" db="EMBL/GenBank/DDBJ databases">
        <title>Bird 10,000 Genomes (B10K) Project - Family phase.</title>
        <authorList>
            <person name="Zhang G."/>
        </authorList>
    </citation>
    <scope>NUCLEOTIDE SEQUENCE</scope>
    <source>
        <strain evidence="7">B10K-DU-002-69</strain>
        <tissue evidence="7">Muscle</tissue>
    </source>
</reference>
<evidence type="ECO:0000313" key="7">
    <source>
        <dbReference type="EMBL" id="NWI68732.1"/>
    </source>
</evidence>
<dbReference type="GO" id="GO:0006351">
    <property type="term" value="P:DNA-templated transcription"/>
    <property type="evidence" value="ECO:0007669"/>
    <property type="project" value="InterPro"/>
</dbReference>
<gene>
    <name evidence="7" type="primary">Polr2a_0</name>
    <name evidence="7" type="ORF">TODMEX_R08524</name>
</gene>
<proteinExistence type="predicted"/>
<dbReference type="OrthoDB" id="270392at2759"/>
<keyword evidence="4" id="KW-0548">Nucleotidyltransferase</keyword>
<dbReference type="AlphaFoldDB" id="A0A851DJ09"/>
<feature type="domain" description="RNA polymerase Rpb1" evidence="6">
    <location>
        <begin position="5"/>
        <end position="87"/>
    </location>
</feature>
<keyword evidence="5" id="KW-0804">Transcription</keyword>
<keyword evidence="2" id="KW-0240">DNA-directed RNA polymerase</keyword>
<dbReference type="InterPro" id="IPR045867">
    <property type="entry name" value="DNA-dir_RpoC_beta_prime"/>
</dbReference>
<keyword evidence="8" id="KW-1185">Reference proteome</keyword>
<evidence type="ECO:0000256" key="3">
    <source>
        <dbReference type="ARBA" id="ARBA00022679"/>
    </source>
</evidence>
<accession>A0A851DJ09</accession>
<dbReference type="Proteomes" id="UP000660247">
    <property type="component" value="Unassembled WGS sequence"/>
</dbReference>
<dbReference type="EMBL" id="WEIS01072010">
    <property type="protein sequence ID" value="NWI68732.1"/>
    <property type="molecule type" value="Genomic_DNA"/>
</dbReference>
<evidence type="ECO:0000256" key="1">
    <source>
        <dbReference type="ARBA" id="ARBA00012418"/>
    </source>
</evidence>
<sequence>QGHGGCGRYQPRIRRSGLELYAEWKHVNEDSQEKKILLSPERVHEIFKRISDDECFFARPEWMVCTVLPVPPLSVRPAVVMQGSARNQ</sequence>
<comment type="caution">
    <text evidence="7">The sequence shown here is derived from an EMBL/GenBank/DDBJ whole genome shotgun (WGS) entry which is preliminary data.</text>
</comment>
<feature type="non-terminal residue" evidence="7">
    <location>
        <position position="88"/>
    </location>
</feature>
<evidence type="ECO:0000256" key="4">
    <source>
        <dbReference type="ARBA" id="ARBA00022695"/>
    </source>
</evidence>